<accession>A0A0E0IZD4</accession>
<feature type="compositionally biased region" description="Polar residues" evidence="1">
    <location>
        <begin position="9"/>
        <end position="36"/>
    </location>
</feature>
<feature type="compositionally biased region" description="Basic and acidic residues" evidence="1">
    <location>
        <begin position="128"/>
        <end position="137"/>
    </location>
</feature>
<reference evidence="2" key="2">
    <citation type="submission" date="2018-04" db="EMBL/GenBank/DDBJ databases">
        <title>OnivRS2 (Oryza nivara Reference Sequence Version 2).</title>
        <authorList>
            <person name="Zhang J."/>
            <person name="Kudrna D."/>
            <person name="Lee S."/>
            <person name="Talag J."/>
            <person name="Rajasekar S."/>
            <person name="Welchert J."/>
            <person name="Hsing Y.-I."/>
            <person name="Wing R.A."/>
        </authorList>
    </citation>
    <scope>NUCLEOTIDE SEQUENCE [LARGE SCALE GENOMIC DNA]</scope>
    <source>
        <strain evidence="2">SL10</strain>
    </source>
</reference>
<keyword evidence="3" id="KW-1185">Reference proteome</keyword>
<dbReference type="EnsemblPlants" id="ONIVA11G06090.4">
    <property type="protein sequence ID" value="ONIVA11G06090.4"/>
    <property type="gene ID" value="ONIVA11G06090"/>
</dbReference>
<sequence length="137" mass="14411">MSSKSSSSYQLNLSTQVSRGALSRSTSRWSRNSCCSFTLPRLLSSSPTRSPVADFQRGGAIAGLAGTSGQPPAPVGRRARGGAPRPGGSPMRSPPVEGGDSLAIFCGDIPSNRLRASPRRPHWRSKNRSGDTRSAKS</sequence>
<protein>
    <submittedName>
        <fullName evidence="2">Uncharacterized protein</fullName>
    </submittedName>
</protein>
<feature type="compositionally biased region" description="Basic residues" evidence="1">
    <location>
        <begin position="116"/>
        <end position="127"/>
    </location>
</feature>
<evidence type="ECO:0000313" key="2">
    <source>
        <dbReference type="EnsemblPlants" id="ONIVA11G06090.4"/>
    </source>
</evidence>
<dbReference type="Proteomes" id="UP000006591">
    <property type="component" value="Chromosome 11"/>
</dbReference>
<name>A0A0E0IZD4_ORYNI</name>
<organism evidence="2">
    <name type="scientific">Oryza nivara</name>
    <name type="common">Indian wild rice</name>
    <name type="synonym">Oryza sativa f. spontanea</name>
    <dbReference type="NCBI Taxonomy" id="4536"/>
    <lineage>
        <taxon>Eukaryota</taxon>
        <taxon>Viridiplantae</taxon>
        <taxon>Streptophyta</taxon>
        <taxon>Embryophyta</taxon>
        <taxon>Tracheophyta</taxon>
        <taxon>Spermatophyta</taxon>
        <taxon>Magnoliopsida</taxon>
        <taxon>Liliopsida</taxon>
        <taxon>Poales</taxon>
        <taxon>Poaceae</taxon>
        <taxon>BOP clade</taxon>
        <taxon>Oryzoideae</taxon>
        <taxon>Oryzeae</taxon>
        <taxon>Oryzinae</taxon>
        <taxon>Oryza</taxon>
    </lineage>
</organism>
<feature type="region of interest" description="Disordered" evidence="1">
    <location>
        <begin position="1"/>
        <end position="137"/>
    </location>
</feature>
<evidence type="ECO:0000313" key="3">
    <source>
        <dbReference type="Proteomes" id="UP000006591"/>
    </source>
</evidence>
<proteinExistence type="predicted"/>
<evidence type="ECO:0000256" key="1">
    <source>
        <dbReference type="SAM" id="MobiDB-lite"/>
    </source>
</evidence>
<reference evidence="2" key="1">
    <citation type="submission" date="2015-04" db="UniProtKB">
        <authorList>
            <consortium name="EnsemblPlants"/>
        </authorList>
    </citation>
    <scope>IDENTIFICATION</scope>
    <source>
        <strain evidence="2">SL10</strain>
    </source>
</reference>
<feature type="compositionally biased region" description="Low complexity" evidence="1">
    <location>
        <begin position="38"/>
        <end position="51"/>
    </location>
</feature>
<dbReference type="Gramene" id="ONIVA11G06090.4">
    <property type="protein sequence ID" value="ONIVA11G06090.4"/>
    <property type="gene ID" value="ONIVA11G06090"/>
</dbReference>
<dbReference type="HOGENOM" id="CLU_1868402_0_0_1"/>
<dbReference type="AlphaFoldDB" id="A0A0E0IZD4"/>
<feature type="compositionally biased region" description="Low complexity" evidence="1">
    <location>
        <begin position="81"/>
        <end position="96"/>
    </location>
</feature>